<reference evidence="2" key="1">
    <citation type="submission" date="2018-09" db="EMBL/GenBank/DDBJ databases">
        <authorList>
            <person name="Ashton P.M."/>
            <person name="Dallman T."/>
            <person name="Nair S."/>
            <person name="De Pinna E."/>
            <person name="Peters T."/>
            <person name="Grant K."/>
        </authorList>
    </citation>
    <scope>NUCLEOTIDE SEQUENCE [LARGE SCALE GENOMIC DNA]</scope>
    <source>
        <strain evidence="2">598938</strain>
    </source>
</reference>
<name>A0A3R1AD78_SALET</name>
<accession>A0A3R1AD78</accession>
<dbReference type="Proteomes" id="UP000885348">
    <property type="component" value="Unassembled WGS sequence"/>
</dbReference>
<protein>
    <submittedName>
        <fullName evidence="2">Uncharacterized protein</fullName>
    </submittedName>
</protein>
<keyword evidence="1" id="KW-0732">Signal</keyword>
<dbReference type="AlphaFoldDB" id="A0A3R1AD78"/>
<organism evidence="2">
    <name type="scientific">Salmonella enterica I</name>
    <dbReference type="NCBI Taxonomy" id="59201"/>
    <lineage>
        <taxon>Bacteria</taxon>
        <taxon>Pseudomonadati</taxon>
        <taxon>Pseudomonadota</taxon>
        <taxon>Gammaproteobacteria</taxon>
        <taxon>Enterobacterales</taxon>
        <taxon>Enterobacteriaceae</taxon>
        <taxon>Salmonella</taxon>
    </lineage>
</organism>
<sequence length="123" mass="13838">MKLLTIILLMVPGLWNAQSRAQQNTSVVITASLKDISGCLSDYLGKAGYYLGNITHFPGIGDELPVFSHQYNRITGVYWITSSLYGNREKVVGIYRANEESLPFLLQIVHDCKKTLAFREEVQ</sequence>
<evidence type="ECO:0000256" key="1">
    <source>
        <dbReference type="SAM" id="SignalP"/>
    </source>
</evidence>
<proteinExistence type="predicted"/>
<comment type="caution">
    <text evidence="2">The sequence shown here is derived from an EMBL/GenBank/DDBJ whole genome shotgun (WGS) entry which is preliminary data.</text>
</comment>
<gene>
    <name evidence="2" type="ORF">D7N80_23105</name>
</gene>
<feature type="chain" id="PRO_5018780807" evidence="1">
    <location>
        <begin position="18"/>
        <end position="123"/>
    </location>
</feature>
<dbReference type="EMBL" id="RVVJ01000035">
    <property type="protein sequence ID" value="MML56116.1"/>
    <property type="molecule type" value="Genomic_DNA"/>
</dbReference>
<feature type="signal peptide" evidence="1">
    <location>
        <begin position="1"/>
        <end position="17"/>
    </location>
</feature>
<evidence type="ECO:0000313" key="2">
    <source>
        <dbReference type="EMBL" id="MML56116.1"/>
    </source>
</evidence>